<evidence type="ECO:0000259" key="4">
    <source>
        <dbReference type="PROSITE" id="PS50102"/>
    </source>
</evidence>
<dbReference type="PROSITE" id="PS50102">
    <property type="entry name" value="RRM"/>
    <property type="match status" value="5"/>
</dbReference>
<dbReference type="AlphaFoldDB" id="A0A9W8ED05"/>
<dbReference type="Gene3D" id="3.30.70.330">
    <property type="match status" value="5"/>
</dbReference>
<evidence type="ECO:0000313" key="6">
    <source>
        <dbReference type="Proteomes" id="UP001151582"/>
    </source>
</evidence>
<dbReference type="SMART" id="SM00360">
    <property type="entry name" value="RRM"/>
    <property type="match status" value="5"/>
</dbReference>
<dbReference type="InterPro" id="IPR035979">
    <property type="entry name" value="RBD_domain_sf"/>
</dbReference>
<feature type="domain" description="RRM" evidence="4">
    <location>
        <begin position="343"/>
        <end position="421"/>
    </location>
</feature>
<name>A0A9W8ED05_9FUNG</name>
<feature type="domain" description="RRM" evidence="4">
    <location>
        <begin position="530"/>
        <end position="602"/>
    </location>
</feature>
<gene>
    <name evidence="5" type="primary">MRD1</name>
    <name evidence="5" type="ORF">H4R34_003040</name>
</gene>
<dbReference type="Proteomes" id="UP001151582">
    <property type="component" value="Unassembled WGS sequence"/>
</dbReference>
<dbReference type="EMBL" id="JANBQB010000250">
    <property type="protein sequence ID" value="KAJ1978895.1"/>
    <property type="molecule type" value="Genomic_DNA"/>
</dbReference>
<feature type="region of interest" description="Disordered" evidence="3">
    <location>
        <begin position="268"/>
        <end position="329"/>
    </location>
</feature>
<keyword evidence="1 2" id="KW-0694">RNA-binding</keyword>
<organism evidence="5 6">
    <name type="scientific">Dimargaris verticillata</name>
    <dbReference type="NCBI Taxonomy" id="2761393"/>
    <lineage>
        <taxon>Eukaryota</taxon>
        <taxon>Fungi</taxon>
        <taxon>Fungi incertae sedis</taxon>
        <taxon>Zoopagomycota</taxon>
        <taxon>Kickxellomycotina</taxon>
        <taxon>Dimargaritomycetes</taxon>
        <taxon>Dimargaritales</taxon>
        <taxon>Dimargaritaceae</taxon>
        <taxon>Dimargaris</taxon>
    </lineage>
</organism>
<keyword evidence="6" id="KW-1185">Reference proteome</keyword>
<evidence type="ECO:0000256" key="3">
    <source>
        <dbReference type="SAM" id="MobiDB-lite"/>
    </source>
</evidence>
<dbReference type="SUPFAM" id="SSF54928">
    <property type="entry name" value="RNA-binding domain, RBD"/>
    <property type="match status" value="4"/>
</dbReference>
<accession>A0A9W8ED05</accession>
<feature type="compositionally biased region" description="Polar residues" evidence="3">
    <location>
        <begin position="614"/>
        <end position="624"/>
    </location>
</feature>
<dbReference type="InterPro" id="IPR000504">
    <property type="entry name" value="RRM_dom"/>
</dbReference>
<feature type="region of interest" description="Disordered" evidence="3">
    <location>
        <begin position="852"/>
        <end position="883"/>
    </location>
</feature>
<evidence type="ECO:0000256" key="2">
    <source>
        <dbReference type="PROSITE-ProRule" id="PRU00176"/>
    </source>
</evidence>
<protein>
    <submittedName>
        <fullName evidence="5">Multiple RNA-binding domain-containing protein 1</fullName>
    </submittedName>
</protein>
<evidence type="ECO:0000313" key="5">
    <source>
        <dbReference type="EMBL" id="KAJ1978895.1"/>
    </source>
</evidence>
<feature type="domain" description="RRM" evidence="4">
    <location>
        <begin position="758"/>
        <end position="835"/>
    </location>
</feature>
<dbReference type="PANTHER" id="PTHR10352">
    <property type="entry name" value="EUKARYOTIC TRANSLATION INITIATION FACTOR 3 SUBUNIT G"/>
    <property type="match status" value="1"/>
</dbReference>
<dbReference type="CDD" id="cd12317">
    <property type="entry name" value="RRM4_RBM19_RRM3_MRD1"/>
    <property type="match status" value="1"/>
</dbReference>
<feature type="region of interest" description="Disordered" evidence="3">
    <location>
        <begin position="609"/>
        <end position="631"/>
    </location>
</feature>
<feature type="compositionally biased region" description="Low complexity" evidence="3">
    <location>
        <begin position="272"/>
        <end position="283"/>
    </location>
</feature>
<dbReference type="OrthoDB" id="439639at2759"/>
<reference evidence="5" key="1">
    <citation type="submission" date="2022-07" db="EMBL/GenBank/DDBJ databases">
        <title>Phylogenomic reconstructions and comparative analyses of Kickxellomycotina fungi.</title>
        <authorList>
            <person name="Reynolds N.K."/>
            <person name="Stajich J.E."/>
            <person name="Barry K."/>
            <person name="Grigoriev I.V."/>
            <person name="Crous P."/>
            <person name="Smith M.E."/>
        </authorList>
    </citation>
    <scope>NUCLEOTIDE SEQUENCE</scope>
    <source>
        <strain evidence="5">RSA 567</strain>
    </source>
</reference>
<comment type="caution">
    <text evidence="5">The sequence shown here is derived from an EMBL/GenBank/DDBJ whole genome shotgun (WGS) entry which is preliminary data.</text>
</comment>
<feature type="domain" description="RRM" evidence="4">
    <location>
        <begin position="654"/>
        <end position="737"/>
    </location>
</feature>
<dbReference type="Pfam" id="PF00076">
    <property type="entry name" value="RRM_1"/>
    <property type="match status" value="5"/>
</dbReference>
<dbReference type="GO" id="GO:0003723">
    <property type="term" value="F:RNA binding"/>
    <property type="evidence" value="ECO:0007669"/>
    <property type="project" value="UniProtKB-UniRule"/>
</dbReference>
<feature type="domain" description="RRM" evidence="4">
    <location>
        <begin position="3"/>
        <end position="80"/>
    </location>
</feature>
<sequence length="883" mass="97829">MSTRIIVKNLPKYATDDSVRGHFAPKGEITDCKLMRNQKGESRRFAYIGFRTEREAKTAVRHFNETFMDTTRILVEIARPIGDADLARPWSVYSKGSSAFERKEKKTTVAEKRRLQAAPTDPLLNANLKTEQNRIAQMYKDTLSDSRFQDFLKVMQPRALTRTWADNESAQDPGKPTATVSAQVLAVPNKKPGGAGLVVTKSHVKFADSDDEYEDLPIAATTPADPSPPSQPPTVDKPHVSTDNHLVNDATISDMDYLRSRMSKSLLEATEDSAPLDPSVAAPSDDDSSREPVAQPLAGAPEKSSAVMEPLQSAAPDSDTEDPMRVDTKHPDYNPFKLIMDTGRLFVRNLPYSCTEHDLQALFEKYGPLSEVHMPIVKDTKQPKGFAYILYLLPEHAVKAFKALDAQPFQGRVLHILPARDKITPKDMDVLNKYSAPGMTTVKKKKELERKSKSGNDFNWNSLYMSHDAILDSMAERLGISKGDILDPSASNPAVRVALAETHVLNETKQFLEIHGLALDAFAQKDRSDTVMLVKNIPFSTTEDELRDLFGRFGELGRVLIPPAKTIAVIEYLEPTEARVAFRHLAYKRFKGTVIYLEKAPMGVFKAKFDPQQHGPNASPSTNGAAAGVGNPTGPNLATALGSCPANADPESAVSLFIKNLSFETTEEKLQSFFNGTRGFLSVAINRKPDPKRPGQTLSMGFGFAKYNNKHNATKALKTLQGLVVDGYAVKLKLSNNDSAESNATKRKAGSTDAEKSNKLMVRNVPFEATTDEVRELFSSYGEVKSVRIPKKFTGGHRGFAFVEYLTVEQASRAKTTLENTHLYGRHLVIEFAKKDDSDLADLRAKAGRDLHRVRGSERRPKRQRIQEYQEGSDLDDDGQDIE</sequence>
<dbReference type="CDD" id="cd12565">
    <property type="entry name" value="RRM1_MRD1"/>
    <property type="match status" value="1"/>
</dbReference>
<feature type="compositionally biased region" description="Acidic residues" evidence="3">
    <location>
        <begin position="871"/>
        <end position="883"/>
    </location>
</feature>
<dbReference type="InterPro" id="IPR012677">
    <property type="entry name" value="Nucleotide-bd_a/b_plait_sf"/>
</dbReference>
<proteinExistence type="predicted"/>
<feature type="region of interest" description="Disordered" evidence="3">
    <location>
        <begin position="218"/>
        <end position="248"/>
    </location>
</feature>
<dbReference type="CDD" id="cd12320">
    <property type="entry name" value="RRM6_RBM19_RRM5_MRD1"/>
    <property type="match status" value="1"/>
</dbReference>
<evidence type="ECO:0000256" key="1">
    <source>
        <dbReference type="ARBA" id="ARBA00022884"/>
    </source>
</evidence>